<dbReference type="EMBL" id="GDKF01005921">
    <property type="protein sequence ID" value="JAT72701.1"/>
    <property type="molecule type" value="Transcribed_RNA"/>
</dbReference>
<feature type="compositionally biased region" description="Low complexity" evidence="1">
    <location>
        <begin position="180"/>
        <end position="205"/>
    </location>
</feature>
<evidence type="ECO:0000256" key="1">
    <source>
        <dbReference type="SAM" id="MobiDB-lite"/>
    </source>
</evidence>
<sequence>RSATDPACPAPAPAAPSPGMMPGRRHRPWHRWAGRPDWQAPAGPGGRSRARADASRPVLLRVEREHEAGVLEEPAAVLLRRAQGQGSREGGLQVRARGGGVATVRGQGARGRGPGARRQRLGLHALQLPRPRQQWPGAVGGGADAGLGGARPGVQPERVDVGGAVGERGHRRPRGRQRQARQAGAALQQAGQAGAEEGAGPLGPQHPQLRHAGGGEREQARAARGQARDSGAQLQRARQAPPGGAVHQQAAVLQAQRGEGGRGGRAGHAAGQRVGPQHAARLGRRIRGARSGAALQLDRRRSGPGGRGAGVS</sequence>
<feature type="compositionally biased region" description="Low complexity" evidence="1">
    <location>
        <begin position="245"/>
        <end position="257"/>
    </location>
</feature>
<feature type="compositionally biased region" description="Gly residues" evidence="1">
    <location>
        <begin position="138"/>
        <end position="151"/>
    </location>
</feature>
<evidence type="ECO:0000313" key="2">
    <source>
        <dbReference type="EMBL" id="JAT72701.1"/>
    </source>
</evidence>
<feature type="region of interest" description="Disordered" evidence="1">
    <location>
        <begin position="82"/>
        <end position="312"/>
    </location>
</feature>
<gene>
    <name evidence="2" type="ORF">g.2095</name>
</gene>
<protein>
    <submittedName>
        <fullName evidence="2">Uncharacterized protein</fullName>
    </submittedName>
</protein>
<name>A0A1D2A0S4_AUXPR</name>
<reference evidence="2" key="1">
    <citation type="submission" date="2015-08" db="EMBL/GenBank/DDBJ databases">
        <authorList>
            <person name="Babu N.S."/>
            <person name="Beckwith C.J."/>
            <person name="Beseler K.G."/>
            <person name="Brison A."/>
            <person name="Carone J.V."/>
            <person name="Caskin T.P."/>
            <person name="Diamond M."/>
            <person name="Durham M.E."/>
            <person name="Foxe J.M."/>
            <person name="Go M."/>
            <person name="Henderson B.A."/>
            <person name="Jones I.B."/>
            <person name="McGettigan J.A."/>
            <person name="Micheletti S.J."/>
            <person name="Nasrallah M.E."/>
            <person name="Ortiz D."/>
            <person name="Piller C.R."/>
            <person name="Privatt S.R."/>
            <person name="Schneider S.L."/>
            <person name="Sharp S."/>
            <person name="Smith T.C."/>
            <person name="Stanton J.D."/>
            <person name="Ullery H.E."/>
            <person name="Wilson R.J."/>
            <person name="Serrano M.G."/>
            <person name="Buck G."/>
            <person name="Lee V."/>
            <person name="Wang Y."/>
            <person name="Carvalho R."/>
            <person name="Voegtly L."/>
            <person name="Shi R."/>
            <person name="Duckworth R."/>
            <person name="Johnson A."/>
            <person name="Loviza R."/>
            <person name="Walstead R."/>
            <person name="Shah Z."/>
            <person name="Kiflezghi M."/>
            <person name="Wade K."/>
            <person name="Ball S.L."/>
            <person name="Bradley K.W."/>
            <person name="Asai D.J."/>
            <person name="Bowman C.A."/>
            <person name="Russell D.A."/>
            <person name="Pope W.H."/>
            <person name="Jacobs-Sera D."/>
            <person name="Hendrix R.W."/>
            <person name="Hatfull G.F."/>
        </authorList>
    </citation>
    <scope>NUCLEOTIDE SEQUENCE</scope>
</reference>
<feature type="compositionally biased region" description="Basic residues" evidence="1">
    <location>
        <begin position="23"/>
        <end position="33"/>
    </location>
</feature>
<feature type="compositionally biased region" description="Basic residues" evidence="1">
    <location>
        <begin position="169"/>
        <end position="179"/>
    </location>
</feature>
<feature type="non-terminal residue" evidence="2">
    <location>
        <position position="1"/>
    </location>
</feature>
<proteinExistence type="predicted"/>
<accession>A0A1D2A0S4</accession>
<feature type="compositionally biased region" description="Gly residues" evidence="1">
    <location>
        <begin position="303"/>
        <end position="312"/>
    </location>
</feature>
<feature type="region of interest" description="Disordered" evidence="1">
    <location>
        <begin position="1"/>
        <end position="55"/>
    </location>
</feature>
<organism evidence="2">
    <name type="scientific">Auxenochlorella protothecoides</name>
    <name type="common">Green microalga</name>
    <name type="synonym">Chlorella protothecoides</name>
    <dbReference type="NCBI Taxonomy" id="3075"/>
    <lineage>
        <taxon>Eukaryota</taxon>
        <taxon>Viridiplantae</taxon>
        <taxon>Chlorophyta</taxon>
        <taxon>core chlorophytes</taxon>
        <taxon>Trebouxiophyceae</taxon>
        <taxon>Chlorellales</taxon>
        <taxon>Chlorellaceae</taxon>
        <taxon>Auxenochlorella</taxon>
    </lineage>
</organism>
<dbReference type="AlphaFoldDB" id="A0A1D2A0S4"/>